<proteinExistence type="predicted"/>
<gene>
    <name evidence="1" type="ORF">B9T62_35375</name>
</gene>
<dbReference type="AlphaFoldDB" id="A0A2Z2KPD4"/>
<sequence length="206" mass="23362">MGWSRSQLRVIPSDYNAEAEAIDRQLLELVKQRKVLAAGKQLAPGMEILDRWAAEFEMEPVEISVLLNNFNKKAMLRHFNPEPKLLQGVLPIMKRTVDGEFEYMLSHAMQYEENSIVTLEIQYLKSSDERVHIQPALDLVVLGAEPYEVSTTRSGGGGSEIQMQFIVSPPLPEDLSAIEFSLVPGEESFMGPSYREIKLDKQVDFY</sequence>
<dbReference type="KEGG" id="pdh:B9T62_35375"/>
<dbReference type="OrthoDB" id="1797229at2"/>
<evidence type="ECO:0000313" key="1">
    <source>
        <dbReference type="EMBL" id="ASA25553.1"/>
    </source>
</evidence>
<name>A0A2Z2KPD4_9BACL</name>
<organism evidence="1 2">
    <name type="scientific">Paenibacillus donghaensis</name>
    <dbReference type="NCBI Taxonomy" id="414771"/>
    <lineage>
        <taxon>Bacteria</taxon>
        <taxon>Bacillati</taxon>
        <taxon>Bacillota</taxon>
        <taxon>Bacilli</taxon>
        <taxon>Bacillales</taxon>
        <taxon>Paenibacillaceae</taxon>
        <taxon>Paenibacillus</taxon>
    </lineage>
</organism>
<reference evidence="1 2" key="1">
    <citation type="submission" date="2017-06" db="EMBL/GenBank/DDBJ databases">
        <title>Complete genome sequence of Paenibacillus donghaensis KCTC 13049T isolated from East Sea sediment, South Korea.</title>
        <authorList>
            <person name="Jung B.K."/>
            <person name="Hong S.-J."/>
            <person name="Shin J.-H."/>
        </authorList>
    </citation>
    <scope>NUCLEOTIDE SEQUENCE [LARGE SCALE GENOMIC DNA]</scope>
    <source>
        <strain evidence="1 2">KCTC 13049</strain>
    </source>
</reference>
<accession>A0A2Z2KPD4</accession>
<protein>
    <submittedName>
        <fullName evidence="1">Uncharacterized protein</fullName>
    </submittedName>
</protein>
<dbReference type="Proteomes" id="UP000249890">
    <property type="component" value="Chromosome"/>
</dbReference>
<evidence type="ECO:0000313" key="2">
    <source>
        <dbReference type="Proteomes" id="UP000249890"/>
    </source>
</evidence>
<dbReference type="RefSeq" id="WP_087919515.1">
    <property type="nucleotide sequence ID" value="NZ_CP021780.1"/>
</dbReference>
<dbReference type="EMBL" id="CP021780">
    <property type="protein sequence ID" value="ASA25553.1"/>
    <property type="molecule type" value="Genomic_DNA"/>
</dbReference>
<keyword evidence="2" id="KW-1185">Reference proteome</keyword>